<evidence type="ECO:0000313" key="2">
    <source>
        <dbReference type="Proteomes" id="UP000321393"/>
    </source>
</evidence>
<name>A0A5A7UY37_CUCMM</name>
<gene>
    <name evidence="1" type="ORF">E6C27_scaffold409G001090</name>
</gene>
<accession>A0A5A7UY37</accession>
<dbReference type="AlphaFoldDB" id="A0A5A7UY37"/>
<dbReference type="Proteomes" id="UP000321393">
    <property type="component" value="Unassembled WGS sequence"/>
</dbReference>
<dbReference type="OrthoDB" id="683469at2759"/>
<organism evidence="1 2">
    <name type="scientific">Cucumis melo var. makuwa</name>
    <name type="common">Oriental melon</name>
    <dbReference type="NCBI Taxonomy" id="1194695"/>
    <lineage>
        <taxon>Eukaryota</taxon>
        <taxon>Viridiplantae</taxon>
        <taxon>Streptophyta</taxon>
        <taxon>Embryophyta</taxon>
        <taxon>Tracheophyta</taxon>
        <taxon>Spermatophyta</taxon>
        <taxon>Magnoliopsida</taxon>
        <taxon>eudicotyledons</taxon>
        <taxon>Gunneridae</taxon>
        <taxon>Pentapetalae</taxon>
        <taxon>rosids</taxon>
        <taxon>fabids</taxon>
        <taxon>Cucurbitales</taxon>
        <taxon>Cucurbitaceae</taxon>
        <taxon>Benincaseae</taxon>
        <taxon>Cucumis</taxon>
    </lineage>
</organism>
<evidence type="ECO:0000313" key="1">
    <source>
        <dbReference type="EMBL" id="KAA0058401.1"/>
    </source>
</evidence>
<sequence length="127" mass="14165">MSYFHQKFHDNDLLVVVDSVSAGAAGNTSYLNSEVPKSQHSHHDTEIIDIDAFESLYAGISIKAPCCPSDIINYMKIHHEVNVSYNKAWRGCEIALNSIVGTYTAKEADNEGRFRYYFMALAASIDV</sequence>
<proteinExistence type="predicted"/>
<dbReference type="EMBL" id="SSTE01006781">
    <property type="protein sequence ID" value="KAA0058401.1"/>
    <property type="molecule type" value="Genomic_DNA"/>
</dbReference>
<protein>
    <submittedName>
        <fullName evidence="1">Uncharacterized protein</fullName>
    </submittedName>
</protein>
<comment type="caution">
    <text evidence="1">The sequence shown here is derived from an EMBL/GenBank/DDBJ whole genome shotgun (WGS) entry which is preliminary data.</text>
</comment>
<reference evidence="1 2" key="1">
    <citation type="submission" date="2019-08" db="EMBL/GenBank/DDBJ databases">
        <title>Draft genome sequences of two oriental melons (Cucumis melo L. var makuwa).</title>
        <authorList>
            <person name="Kwon S.-Y."/>
        </authorList>
    </citation>
    <scope>NUCLEOTIDE SEQUENCE [LARGE SCALE GENOMIC DNA]</scope>
    <source>
        <strain evidence="2">cv. SW 3</strain>
        <tissue evidence="1">Leaf</tissue>
    </source>
</reference>